<sequence>MKKKYIIISIISVVILLSTLGFYFLKKSINNTAKGSKAELLTIAPKEKIFINGVISPEKSEDIFLDPTKGTVDKVSVKDGQEVKKGDVLFTYKSEVVSEQIKQVNRQLSASNAQKKQLVSKESEAKKQLLKQQEQAKNNQALLAGGNNTALNDDLIPSVDSQLSAYKDQIDAVQLQIESFESELSALKEKEVTTVTAPMDGKVLLHDSKSNPTAPYMTIETSAFYVKGSINEKQQPKLKTNQPAEVLILSTNKVVNGKITSIGNRPTAPQVTAQSITGGGDSNISNYTVTIAFDSQEGLTNGFHIQATVKLDEEPVKIPKTAILTENDKSYVFKAVDNKLTKQEITYTESDSNEVAVNSGLKDNDVVVTNPREDMKEGNPVE</sequence>
<protein>
    <submittedName>
        <fullName evidence="6">HlyD family secretion protein</fullName>
    </submittedName>
</protein>
<organism evidence="6 7">
    <name type="scientific">Clostridium punense</name>
    <dbReference type="NCBI Taxonomy" id="1054297"/>
    <lineage>
        <taxon>Bacteria</taxon>
        <taxon>Bacillati</taxon>
        <taxon>Bacillota</taxon>
        <taxon>Clostridia</taxon>
        <taxon>Eubacteriales</taxon>
        <taxon>Clostridiaceae</taxon>
        <taxon>Clostridium</taxon>
    </lineage>
</organism>
<feature type="compositionally biased region" description="Basic and acidic residues" evidence="2">
    <location>
        <begin position="371"/>
        <end position="382"/>
    </location>
</feature>
<evidence type="ECO:0000256" key="3">
    <source>
        <dbReference type="SAM" id="Phobius"/>
    </source>
</evidence>
<dbReference type="Gene3D" id="2.40.30.170">
    <property type="match status" value="1"/>
</dbReference>
<dbReference type="SUPFAM" id="SSF111369">
    <property type="entry name" value="HlyD-like secretion proteins"/>
    <property type="match status" value="1"/>
</dbReference>
<evidence type="ECO:0000259" key="5">
    <source>
        <dbReference type="Pfam" id="PF25989"/>
    </source>
</evidence>
<evidence type="ECO:0000256" key="2">
    <source>
        <dbReference type="SAM" id="MobiDB-lite"/>
    </source>
</evidence>
<accession>A0ABS4JYL1</accession>
<evidence type="ECO:0000256" key="1">
    <source>
        <dbReference type="SAM" id="Coils"/>
    </source>
</evidence>
<dbReference type="PANTHER" id="PTHR30469:SF15">
    <property type="entry name" value="HLYD FAMILY OF SECRETION PROTEINS"/>
    <property type="match status" value="1"/>
</dbReference>
<dbReference type="Pfam" id="PF25984">
    <property type="entry name" value="BSH_YknX"/>
    <property type="match status" value="1"/>
</dbReference>
<evidence type="ECO:0000259" key="4">
    <source>
        <dbReference type="Pfam" id="PF25984"/>
    </source>
</evidence>
<dbReference type="PANTHER" id="PTHR30469">
    <property type="entry name" value="MULTIDRUG RESISTANCE PROTEIN MDTA"/>
    <property type="match status" value="1"/>
</dbReference>
<proteinExistence type="predicted"/>
<feature type="region of interest" description="Disordered" evidence="2">
    <location>
        <begin position="350"/>
        <end position="382"/>
    </location>
</feature>
<dbReference type="Gene3D" id="2.40.50.100">
    <property type="match status" value="1"/>
</dbReference>
<dbReference type="RefSeq" id="WP_021285058.1">
    <property type="nucleotide sequence ID" value="NZ_JAGGLL010000002.1"/>
</dbReference>
<feature type="coiled-coil region" evidence="1">
    <location>
        <begin position="163"/>
        <end position="190"/>
    </location>
</feature>
<name>A0ABS4JYL1_9CLOT</name>
<reference evidence="6 7" key="1">
    <citation type="submission" date="2021-03" db="EMBL/GenBank/DDBJ databases">
        <title>Genomic Encyclopedia of Type Strains, Phase IV (KMG-IV): sequencing the most valuable type-strain genomes for metagenomic binning, comparative biology and taxonomic classification.</title>
        <authorList>
            <person name="Goeker M."/>
        </authorList>
    </citation>
    <scope>NUCLEOTIDE SEQUENCE [LARGE SCALE GENOMIC DNA]</scope>
    <source>
        <strain evidence="6 7">DSM 28650</strain>
    </source>
</reference>
<dbReference type="InterPro" id="IPR058637">
    <property type="entry name" value="YknX-like_C"/>
</dbReference>
<dbReference type="Proteomes" id="UP001519308">
    <property type="component" value="Unassembled WGS sequence"/>
</dbReference>
<keyword evidence="1" id="KW-0175">Coiled coil</keyword>
<gene>
    <name evidence="6" type="ORF">J2Z44_000408</name>
</gene>
<evidence type="ECO:0000313" key="6">
    <source>
        <dbReference type="EMBL" id="MBP2020624.1"/>
    </source>
</evidence>
<keyword evidence="3" id="KW-1133">Transmembrane helix</keyword>
<keyword evidence="3" id="KW-0812">Transmembrane</keyword>
<keyword evidence="7" id="KW-1185">Reference proteome</keyword>
<feature type="domain" description="YknX-like barrel-sandwich hybrid" evidence="4">
    <location>
        <begin position="61"/>
        <end position="211"/>
    </location>
</feature>
<feature type="transmembrane region" description="Helical" evidence="3">
    <location>
        <begin position="6"/>
        <end position="25"/>
    </location>
</feature>
<feature type="domain" description="YknX-like C-terminal permuted SH3-like" evidence="5">
    <location>
        <begin position="316"/>
        <end position="382"/>
    </location>
</feature>
<dbReference type="InterPro" id="IPR058639">
    <property type="entry name" value="BSH_YknX-like"/>
</dbReference>
<evidence type="ECO:0000313" key="7">
    <source>
        <dbReference type="Proteomes" id="UP001519308"/>
    </source>
</evidence>
<dbReference type="Gene3D" id="2.40.420.20">
    <property type="match status" value="1"/>
</dbReference>
<dbReference type="EMBL" id="JAGGLL010000002">
    <property type="protein sequence ID" value="MBP2020624.1"/>
    <property type="molecule type" value="Genomic_DNA"/>
</dbReference>
<keyword evidence="3" id="KW-0472">Membrane</keyword>
<dbReference type="Pfam" id="PF25989">
    <property type="entry name" value="YknX_C"/>
    <property type="match status" value="1"/>
</dbReference>
<comment type="caution">
    <text evidence="6">The sequence shown here is derived from an EMBL/GenBank/DDBJ whole genome shotgun (WGS) entry which is preliminary data.</text>
</comment>
<feature type="coiled-coil region" evidence="1">
    <location>
        <begin position="101"/>
        <end position="139"/>
    </location>
</feature>